<evidence type="ECO:0000313" key="2">
    <source>
        <dbReference type="EMBL" id="TCK19794.1"/>
    </source>
</evidence>
<accession>A0A4R1HCN7</accession>
<dbReference type="RefSeq" id="WP_131837324.1">
    <property type="nucleotide sequence ID" value="NZ_SMFY01000005.1"/>
</dbReference>
<dbReference type="InterPro" id="IPR011033">
    <property type="entry name" value="PRC_barrel-like_sf"/>
</dbReference>
<proteinExistence type="predicted"/>
<name>A0A4R1HCN7_ANCAQ</name>
<protein>
    <submittedName>
        <fullName evidence="2">PRC-barrel domain protein</fullName>
    </submittedName>
</protein>
<dbReference type="InterPro" id="IPR027275">
    <property type="entry name" value="PRC-brl_dom"/>
</dbReference>
<sequence>MDHSNHTRLLPSELTTDILDGATIYGPGDEKIGHVSHLHGAGPAATVVVDVGGFLGMGAKPVALPIQDLDFMRDEDGDVHAVTRFAKDQLKELPEHTDRPEFRA</sequence>
<keyword evidence="3" id="KW-1185">Reference proteome</keyword>
<organism evidence="2 3">
    <name type="scientific">Ancylobacter aquaticus</name>
    <dbReference type="NCBI Taxonomy" id="100"/>
    <lineage>
        <taxon>Bacteria</taxon>
        <taxon>Pseudomonadati</taxon>
        <taxon>Pseudomonadota</taxon>
        <taxon>Alphaproteobacteria</taxon>
        <taxon>Hyphomicrobiales</taxon>
        <taxon>Xanthobacteraceae</taxon>
        <taxon>Ancylobacter</taxon>
    </lineage>
</organism>
<dbReference type="OrthoDB" id="7876889at2"/>
<evidence type="ECO:0000259" key="1">
    <source>
        <dbReference type="Pfam" id="PF05239"/>
    </source>
</evidence>
<gene>
    <name evidence="2" type="ORF">EV667_4256</name>
</gene>
<dbReference type="SUPFAM" id="SSF50346">
    <property type="entry name" value="PRC-barrel domain"/>
    <property type="match status" value="1"/>
</dbReference>
<comment type="caution">
    <text evidence="2">The sequence shown here is derived from an EMBL/GenBank/DDBJ whole genome shotgun (WGS) entry which is preliminary data.</text>
</comment>
<dbReference type="Gene3D" id="2.30.30.240">
    <property type="entry name" value="PRC-barrel domain"/>
    <property type="match status" value="1"/>
</dbReference>
<evidence type="ECO:0000313" key="3">
    <source>
        <dbReference type="Proteomes" id="UP000295030"/>
    </source>
</evidence>
<dbReference type="Pfam" id="PF05239">
    <property type="entry name" value="PRC"/>
    <property type="match status" value="1"/>
</dbReference>
<dbReference type="EMBL" id="SMFY01000005">
    <property type="protein sequence ID" value="TCK19794.1"/>
    <property type="molecule type" value="Genomic_DNA"/>
</dbReference>
<dbReference type="AlphaFoldDB" id="A0A4R1HCN7"/>
<feature type="domain" description="PRC-barrel" evidence="1">
    <location>
        <begin position="20"/>
        <end position="76"/>
    </location>
</feature>
<reference evidence="2 3" key="1">
    <citation type="submission" date="2019-03" db="EMBL/GenBank/DDBJ databases">
        <title>Genomic Encyclopedia of Type Strains, Phase IV (KMG-IV): sequencing the most valuable type-strain genomes for metagenomic binning, comparative biology and taxonomic classification.</title>
        <authorList>
            <person name="Goeker M."/>
        </authorList>
    </citation>
    <scope>NUCLEOTIDE SEQUENCE [LARGE SCALE GENOMIC DNA]</scope>
    <source>
        <strain evidence="2 3">DSM 101</strain>
    </source>
</reference>
<dbReference type="Proteomes" id="UP000295030">
    <property type="component" value="Unassembled WGS sequence"/>
</dbReference>